<dbReference type="KEGG" id="aplc:110975991"/>
<evidence type="ECO:0000256" key="1">
    <source>
        <dbReference type="ARBA" id="ARBA00007033"/>
    </source>
</evidence>
<reference evidence="5" key="1">
    <citation type="submission" date="2025-08" db="UniProtKB">
        <authorList>
            <consortium name="RefSeq"/>
        </authorList>
    </citation>
    <scope>IDENTIFICATION</scope>
</reference>
<feature type="compositionally biased region" description="Polar residues" evidence="2">
    <location>
        <begin position="1"/>
        <end position="19"/>
    </location>
</feature>
<dbReference type="GO" id="GO:0016757">
    <property type="term" value="F:glycosyltransferase activity"/>
    <property type="evidence" value="ECO:0007669"/>
    <property type="project" value="TreeGrafter"/>
</dbReference>
<dbReference type="SUPFAM" id="SSF53448">
    <property type="entry name" value="Nucleotide-diphospho-sugar transferases"/>
    <property type="match status" value="1"/>
</dbReference>
<name>A0A8B7XWF4_ACAPL</name>
<keyword evidence="4" id="KW-1185">Reference proteome</keyword>
<organism evidence="4 5">
    <name type="scientific">Acanthaster planci</name>
    <name type="common">Crown-of-thorns starfish</name>
    <dbReference type="NCBI Taxonomy" id="133434"/>
    <lineage>
        <taxon>Eukaryota</taxon>
        <taxon>Metazoa</taxon>
        <taxon>Echinodermata</taxon>
        <taxon>Eleutherozoa</taxon>
        <taxon>Asterozoa</taxon>
        <taxon>Asteroidea</taxon>
        <taxon>Valvatacea</taxon>
        <taxon>Valvatida</taxon>
        <taxon>Acanthasteridae</taxon>
        <taxon>Acanthaster</taxon>
    </lineage>
</organism>
<feature type="region of interest" description="Disordered" evidence="2">
    <location>
        <begin position="1"/>
        <end position="23"/>
    </location>
</feature>
<dbReference type="RefSeq" id="XP_022084582.1">
    <property type="nucleotide sequence ID" value="XM_022228890.1"/>
</dbReference>
<sequence length="307" mass="35599">IVSPTEVNLQKNNLENASQEAEGRRYFKNSSQEIESFDPTVVRFVEAPPPPGVAATQSPWKDAADDPRPVVLATTNKAFLDFTANWLESIRRIATRPKILIVAEDRETQRFLYGRPGVHVVVSRGFDTPAEQLPWDSPIYNAMVNKRPAYIYQLLQRGHDVLFSDVDTVWLNDPFPYFQGDFHVAVEEDQHKPYVAYCAGFVFFRAAEKTREFVREWLRRLHRSKTKISDQVLMNEMLTKNQIPGLRTMVLPSEIFPNGKLFFMTPGWRQLHRQSAAVVHNNWIQSKEKKLQRFKDHGLWFIDAEKP</sequence>
<evidence type="ECO:0000256" key="2">
    <source>
        <dbReference type="SAM" id="MobiDB-lite"/>
    </source>
</evidence>
<dbReference type="InterPro" id="IPR005069">
    <property type="entry name" value="Nucl-diP-sugar_transferase"/>
</dbReference>
<dbReference type="GeneID" id="110975991"/>
<evidence type="ECO:0000259" key="3">
    <source>
        <dbReference type="Pfam" id="PF03407"/>
    </source>
</evidence>
<dbReference type="InterPro" id="IPR029044">
    <property type="entry name" value="Nucleotide-diphossugar_trans"/>
</dbReference>
<dbReference type="InterPro" id="IPR052636">
    <property type="entry name" value="UDP-D-xylose:L-fucose_XylT"/>
</dbReference>
<dbReference type="OMA" id="GAKLIMK"/>
<gene>
    <name evidence="5" type="primary">LOC110975991</name>
</gene>
<dbReference type="PANTHER" id="PTHR47032:SF1">
    <property type="entry name" value="UDP-D-XYLOSE:L-FUCOSE ALPHA-1,3-D-XYLOSYLTRANSFERASE-RELATED"/>
    <property type="match status" value="1"/>
</dbReference>
<dbReference type="GO" id="GO:0005794">
    <property type="term" value="C:Golgi apparatus"/>
    <property type="evidence" value="ECO:0007669"/>
    <property type="project" value="TreeGrafter"/>
</dbReference>
<dbReference type="Proteomes" id="UP000694845">
    <property type="component" value="Unplaced"/>
</dbReference>
<dbReference type="Gene3D" id="3.90.550.10">
    <property type="entry name" value="Spore Coat Polysaccharide Biosynthesis Protein SpsA, Chain A"/>
    <property type="match status" value="1"/>
</dbReference>
<protein>
    <submittedName>
        <fullName evidence="5">UDP-D-xylose:L-fucose alpha-1,3-D-xylosyltransferase 3-like</fullName>
    </submittedName>
</protein>
<dbReference type="AlphaFoldDB" id="A0A8B7XWF4"/>
<feature type="non-terminal residue" evidence="5">
    <location>
        <position position="1"/>
    </location>
</feature>
<dbReference type="PANTHER" id="PTHR47032">
    <property type="entry name" value="UDP-D-XYLOSE:L-FUCOSE ALPHA-1,3-D-XYLOSYLTRANSFERASE-RELATED"/>
    <property type="match status" value="1"/>
</dbReference>
<proteinExistence type="inferred from homology"/>
<accession>A0A8B7XWF4</accession>
<dbReference type="Pfam" id="PF03407">
    <property type="entry name" value="Nucleotid_trans"/>
    <property type="match status" value="1"/>
</dbReference>
<feature type="domain" description="Nucleotide-diphospho-sugar transferase" evidence="3">
    <location>
        <begin position="97"/>
        <end position="294"/>
    </location>
</feature>
<dbReference type="OrthoDB" id="1712432at2759"/>
<evidence type="ECO:0000313" key="5">
    <source>
        <dbReference type="RefSeq" id="XP_022084582.1"/>
    </source>
</evidence>
<comment type="similarity">
    <text evidence="1">Belongs to the glycosyltransferase 77 family.</text>
</comment>
<evidence type="ECO:0000313" key="4">
    <source>
        <dbReference type="Proteomes" id="UP000694845"/>
    </source>
</evidence>